<protein>
    <submittedName>
        <fullName evidence="2">NIPSNAP family protein</fullName>
    </submittedName>
</protein>
<reference evidence="2 3" key="1">
    <citation type="submission" date="2023-09" db="EMBL/GenBank/DDBJ databases">
        <title>Xinfangfangia sedmenti sp. nov., isolated the sedment.</title>
        <authorList>
            <person name="Xu L."/>
        </authorList>
    </citation>
    <scope>NUCLEOTIDE SEQUENCE [LARGE SCALE GENOMIC DNA]</scope>
    <source>
        <strain evidence="2 3">LG-4</strain>
    </source>
</reference>
<dbReference type="Gene3D" id="3.30.70.100">
    <property type="match status" value="1"/>
</dbReference>
<evidence type="ECO:0000313" key="2">
    <source>
        <dbReference type="EMBL" id="MDR5653802.1"/>
    </source>
</evidence>
<dbReference type="EMBL" id="JAVKPH010000017">
    <property type="protein sequence ID" value="MDR5653802.1"/>
    <property type="molecule type" value="Genomic_DNA"/>
</dbReference>
<keyword evidence="3" id="KW-1185">Reference proteome</keyword>
<dbReference type="Proteomes" id="UP001247754">
    <property type="component" value="Unassembled WGS sequence"/>
</dbReference>
<feature type="domain" description="NIPSNAP" evidence="1">
    <location>
        <begin position="7"/>
        <end position="107"/>
    </location>
</feature>
<sequence>MQDDDFYELRIYETAQARWQGLSQQMGEDVPPLFRRHGFDVPLMHYEGVGGPFGPIYGYLLRWRNLDDRMRAWGAFYSDPEWIAKMTANYQGEQRVERAHIAFMRAAALWARYRGAGSADGGGLVDGIYELRRHDLSGQDRATAQAQVAGQLDAMQAAGGQILGVFETIIGAPVQRLVSVTAWRDVTALAAHGAADEPAGPPHDAFLLRPAPYGRARADFAPHPQP</sequence>
<accession>A0ABU1FA84</accession>
<dbReference type="SUPFAM" id="SSF54909">
    <property type="entry name" value="Dimeric alpha+beta barrel"/>
    <property type="match status" value="1"/>
</dbReference>
<organism evidence="2 3">
    <name type="scientific">Ruixingdingia sedimenti</name>
    <dbReference type="NCBI Taxonomy" id="3073604"/>
    <lineage>
        <taxon>Bacteria</taxon>
        <taxon>Pseudomonadati</taxon>
        <taxon>Pseudomonadota</taxon>
        <taxon>Alphaproteobacteria</taxon>
        <taxon>Rhodobacterales</taxon>
        <taxon>Paracoccaceae</taxon>
        <taxon>Ruixingdingia</taxon>
    </lineage>
</organism>
<evidence type="ECO:0000313" key="3">
    <source>
        <dbReference type="Proteomes" id="UP001247754"/>
    </source>
</evidence>
<proteinExistence type="predicted"/>
<name>A0ABU1FA84_9RHOB</name>
<dbReference type="InterPro" id="IPR012577">
    <property type="entry name" value="NIPSNAP"/>
</dbReference>
<dbReference type="Pfam" id="PF07978">
    <property type="entry name" value="NIPSNAP"/>
    <property type="match status" value="1"/>
</dbReference>
<evidence type="ECO:0000259" key="1">
    <source>
        <dbReference type="Pfam" id="PF07978"/>
    </source>
</evidence>
<dbReference type="RefSeq" id="WP_310458041.1">
    <property type="nucleotide sequence ID" value="NZ_JAVKPH010000017.1"/>
</dbReference>
<dbReference type="InterPro" id="IPR011008">
    <property type="entry name" value="Dimeric_a/b-barrel"/>
</dbReference>
<gene>
    <name evidence="2" type="ORF">RGD00_14395</name>
</gene>
<comment type="caution">
    <text evidence="2">The sequence shown here is derived from an EMBL/GenBank/DDBJ whole genome shotgun (WGS) entry which is preliminary data.</text>
</comment>